<keyword evidence="1" id="KW-0812">Transmembrane</keyword>
<accession>A0A377G911</accession>
<dbReference type="EMBL" id="UGGT01000001">
    <property type="protein sequence ID" value="STO21282.1"/>
    <property type="molecule type" value="Genomic_DNA"/>
</dbReference>
<organism evidence="2 3">
    <name type="scientific">Fluoribacter dumoffii</name>
    <dbReference type="NCBI Taxonomy" id="463"/>
    <lineage>
        <taxon>Bacteria</taxon>
        <taxon>Pseudomonadati</taxon>
        <taxon>Pseudomonadota</taxon>
        <taxon>Gammaproteobacteria</taxon>
        <taxon>Legionellales</taxon>
        <taxon>Legionellaceae</taxon>
        <taxon>Fluoribacter</taxon>
    </lineage>
</organism>
<feature type="transmembrane region" description="Helical" evidence="1">
    <location>
        <begin position="119"/>
        <end position="142"/>
    </location>
</feature>
<evidence type="ECO:0000313" key="2">
    <source>
        <dbReference type="EMBL" id="STO21282.1"/>
    </source>
</evidence>
<keyword evidence="1" id="KW-0472">Membrane</keyword>
<keyword evidence="3" id="KW-1185">Reference proteome</keyword>
<feature type="transmembrane region" description="Helical" evidence="1">
    <location>
        <begin position="33"/>
        <end position="50"/>
    </location>
</feature>
<dbReference type="PIRSF" id="PIRSF033239">
    <property type="entry name" value="ExoD"/>
    <property type="match status" value="1"/>
</dbReference>
<dbReference type="PANTHER" id="PTHR41795:SF1">
    <property type="entry name" value="EXOPOLYSACCHARIDE SYNTHESIS PROTEIN"/>
    <property type="match status" value="1"/>
</dbReference>
<dbReference type="RefSeq" id="WP_019349728.1">
    <property type="nucleotide sequence ID" value="NZ_UGGT01000001.1"/>
</dbReference>
<reference evidence="2 3" key="1">
    <citation type="submission" date="2018-06" db="EMBL/GenBank/DDBJ databases">
        <authorList>
            <consortium name="Pathogen Informatics"/>
            <person name="Doyle S."/>
        </authorList>
    </citation>
    <scope>NUCLEOTIDE SEQUENCE [LARGE SCALE GENOMIC DNA]</scope>
    <source>
        <strain evidence="2 3">NCTC11370</strain>
    </source>
</reference>
<dbReference type="GeneID" id="93292076"/>
<evidence type="ECO:0000256" key="1">
    <source>
        <dbReference type="SAM" id="Phobius"/>
    </source>
</evidence>
<dbReference type="AlphaFoldDB" id="A0A377G911"/>
<feature type="transmembrane region" description="Helical" evidence="1">
    <location>
        <begin position="56"/>
        <end position="77"/>
    </location>
</feature>
<proteinExistence type="predicted"/>
<dbReference type="PANTHER" id="PTHR41795">
    <property type="entry name" value="EXOPOLYSACCHARIDE SYNTHESIS PROTEIN"/>
    <property type="match status" value="1"/>
</dbReference>
<evidence type="ECO:0000313" key="3">
    <source>
        <dbReference type="Proteomes" id="UP000254554"/>
    </source>
</evidence>
<name>A0A377G911_9GAMM</name>
<gene>
    <name evidence="2" type="ORF">NCTC11370_01347</name>
</gene>
<sequence>MKISKRLKKFANKISKEITFNELLHQFHAKDNFFLIILLAVPPATPLSFIPGFSALFGACIALICIQLLMGRGKIWFPQKLKMKKIPHNINKGLLKLLPYVEYLEKYIKKRSLWVGSHFLKYVFILIILILSILLMLPVPYIDLVSSSTIMIISIGIIKKDGLLMLGALLLVLIYLILLFYILRTVFILSFSAYNFIKSLIK</sequence>
<dbReference type="Proteomes" id="UP000254554">
    <property type="component" value="Unassembled WGS sequence"/>
</dbReference>
<keyword evidence="1" id="KW-1133">Transmembrane helix</keyword>
<dbReference type="InterPro" id="IPR010331">
    <property type="entry name" value="ExoD"/>
</dbReference>
<feature type="transmembrane region" description="Helical" evidence="1">
    <location>
        <begin position="162"/>
        <end position="183"/>
    </location>
</feature>
<dbReference type="OrthoDB" id="5653741at2"/>
<protein>
    <submittedName>
        <fullName evidence="2">Exopolysaccharide synthesis, ExoD</fullName>
    </submittedName>
</protein>
<dbReference type="Pfam" id="PF06055">
    <property type="entry name" value="ExoD"/>
    <property type="match status" value="1"/>
</dbReference>